<sequence length="77" mass="8500">MTPDVSAPEHIIEPRPDGGFLVRVDGSVAGTVADDSEYPGLWKAWDQGGQLLGRRASREEAAMFLATWFVVQDQERL</sequence>
<accession>A0A2N9ANB2</accession>
<name>A0A2N9ANB2_METEX</name>
<evidence type="ECO:0000313" key="1">
    <source>
        <dbReference type="EMBL" id="SOR28773.1"/>
    </source>
</evidence>
<protein>
    <submittedName>
        <fullName evidence="1">Uncharacterized protein</fullName>
    </submittedName>
</protein>
<dbReference type="Proteomes" id="UP000233769">
    <property type="component" value="Chromosome tk0001"/>
</dbReference>
<dbReference type="AlphaFoldDB" id="A0A2N9ANB2"/>
<proteinExistence type="predicted"/>
<gene>
    <name evidence="1" type="ORF">TK0001_2171</name>
</gene>
<dbReference type="EMBL" id="LT962688">
    <property type="protein sequence ID" value="SOR28773.1"/>
    <property type="molecule type" value="Genomic_DNA"/>
</dbReference>
<evidence type="ECO:0000313" key="2">
    <source>
        <dbReference type="Proteomes" id="UP000233769"/>
    </source>
</evidence>
<reference evidence="2" key="1">
    <citation type="submission" date="2017-10" db="EMBL/GenBank/DDBJ databases">
        <authorList>
            <person name="Regsiter A."/>
            <person name="William W."/>
        </authorList>
    </citation>
    <scope>NUCLEOTIDE SEQUENCE [LARGE SCALE GENOMIC DNA]</scope>
</reference>
<organism evidence="1 2">
    <name type="scientific">Methylorubrum extorquens</name>
    <name type="common">Methylobacterium dichloromethanicum</name>
    <name type="synonym">Methylobacterium extorquens</name>
    <dbReference type="NCBI Taxonomy" id="408"/>
    <lineage>
        <taxon>Bacteria</taxon>
        <taxon>Pseudomonadati</taxon>
        <taxon>Pseudomonadota</taxon>
        <taxon>Alphaproteobacteria</taxon>
        <taxon>Hyphomicrobiales</taxon>
        <taxon>Methylobacteriaceae</taxon>
        <taxon>Methylorubrum</taxon>
    </lineage>
</organism>